<dbReference type="InterPro" id="IPR001387">
    <property type="entry name" value="Cro/C1-type_HTH"/>
</dbReference>
<evidence type="ECO:0000259" key="2">
    <source>
        <dbReference type="PROSITE" id="PS50943"/>
    </source>
</evidence>
<reference evidence="3 4" key="1">
    <citation type="submission" date="2015-06" db="EMBL/GenBank/DDBJ databases">
        <authorList>
            <person name="Wibberg Daniel"/>
        </authorList>
    </citation>
    <scope>NUCLEOTIDE SEQUENCE [LARGE SCALE GENOMIC DNA]</scope>
    <source>
        <strain evidence="3 4">T3/55T</strain>
    </source>
</reference>
<dbReference type="Pfam" id="PF01381">
    <property type="entry name" value="HTH_3"/>
    <property type="match status" value="1"/>
</dbReference>
<evidence type="ECO:0000313" key="3">
    <source>
        <dbReference type="EMBL" id="CRZ33945.1"/>
    </source>
</evidence>
<dbReference type="SUPFAM" id="SSF47413">
    <property type="entry name" value="lambda repressor-like DNA-binding domains"/>
    <property type="match status" value="1"/>
</dbReference>
<dbReference type="CDD" id="cd00093">
    <property type="entry name" value="HTH_XRE"/>
    <property type="match status" value="1"/>
</dbReference>
<evidence type="ECO:0000313" key="4">
    <source>
        <dbReference type="Proteomes" id="UP000236497"/>
    </source>
</evidence>
<keyword evidence="1" id="KW-0238">DNA-binding</keyword>
<dbReference type="PANTHER" id="PTHR46558">
    <property type="entry name" value="TRACRIPTIONAL REGULATORY PROTEIN-RELATED-RELATED"/>
    <property type="match status" value="1"/>
</dbReference>
<proteinExistence type="predicted"/>
<dbReference type="EMBL" id="CVTD020000010">
    <property type="protein sequence ID" value="CRZ33945.1"/>
    <property type="molecule type" value="Genomic_DNA"/>
</dbReference>
<dbReference type="SMART" id="SM00530">
    <property type="entry name" value="HTH_XRE"/>
    <property type="match status" value="1"/>
</dbReference>
<name>A0A0H5SFX8_HERHM</name>
<dbReference type="Gene3D" id="1.10.260.40">
    <property type="entry name" value="lambda repressor-like DNA-binding domains"/>
    <property type="match status" value="1"/>
</dbReference>
<dbReference type="PANTHER" id="PTHR46558:SF7">
    <property type="entry name" value="TRANSCRIPTIONAL REGULATOR"/>
    <property type="match status" value="1"/>
</dbReference>
<organism evidence="3 4">
    <name type="scientific">Herbinix hemicellulosilytica</name>
    <dbReference type="NCBI Taxonomy" id="1564487"/>
    <lineage>
        <taxon>Bacteria</taxon>
        <taxon>Bacillati</taxon>
        <taxon>Bacillota</taxon>
        <taxon>Clostridia</taxon>
        <taxon>Lachnospirales</taxon>
        <taxon>Lachnospiraceae</taxon>
        <taxon>Herbinix</taxon>
    </lineage>
</organism>
<dbReference type="Proteomes" id="UP000236497">
    <property type="component" value="Unassembled WGS sequence"/>
</dbReference>
<feature type="domain" description="HTH cro/C1-type" evidence="2">
    <location>
        <begin position="5"/>
        <end position="59"/>
    </location>
</feature>
<accession>A0A0H5SFX8</accession>
<protein>
    <recommendedName>
        <fullName evidence="2">HTH cro/C1-type domain-containing protein</fullName>
    </recommendedName>
</protein>
<dbReference type="OrthoDB" id="48775at2"/>
<dbReference type="AlphaFoldDB" id="A0A0H5SFX8"/>
<gene>
    <name evidence="3" type="ORF">HHT355_0742</name>
</gene>
<keyword evidence="4" id="KW-1185">Reference proteome</keyword>
<dbReference type="RefSeq" id="WP_103202080.1">
    <property type="nucleotide sequence ID" value="NZ_CVTD020000010.1"/>
</dbReference>
<dbReference type="InterPro" id="IPR010982">
    <property type="entry name" value="Lambda_DNA-bd_dom_sf"/>
</dbReference>
<evidence type="ECO:0000256" key="1">
    <source>
        <dbReference type="ARBA" id="ARBA00023125"/>
    </source>
</evidence>
<dbReference type="PROSITE" id="PS50943">
    <property type="entry name" value="HTH_CROC1"/>
    <property type="match status" value="1"/>
</dbReference>
<sequence length="86" mass="10107">MKNRVRELREKFGLTQEQLGEMVGVSRQAINAIETEKFEPSIWLAYDISRVFGCHIEEVFLFEISPRKTRADSSRRNRNGNKEYSI</sequence>
<dbReference type="GO" id="GO:0003677">
    <property type="term" value="F:DNA binding"/>
    <property type="evidence" value="ECO:0007669"/>
    <property type="project" value="UniProtKB-KW"/>
</dbReference>